<feature type="compositionally biased region" description="Acidic residues" evidence="1">
    <location>
        <begin position="1"/>
        <end position="27"/>
    </location>
</feature>
<evidence type="ECO:0000256" key="1">
    <source>
        <dbReference type="SAM" id="MobiDB-lite"/>
    </source>
</evidence>
<keyword evidence="3" id="KW-1185">Reference proteome</keyword>
<sequence length="266" mass="28220">MPNDDGGADGGDEVGTEEESEEEESTGSEEAGTSTEEESSTETSEGEEESEEESSSDDTSTEDEGESTSEEEGEEESTTGEPLPEGFCEDACTMFAQGGCLTEEACADHCAAESPGWSEALGEAFVTCVETNPLCFMTIDDCMLEELHPPGSAFDLALTGAGFGDYEGRTILAWHDSGPLDPFEGEAQIEAGAFALEWSEDFNGFGVMGPLVLYYVDVDDDGGCDPEVDLTGSQQLEWDGDFVTPRFALEVTPATNPAPFVCSFLP</sequence>
<accession>A6G997</accession>
<gene>
    <name evidence="2" type="ORF">PPSIR1_09455</name>
</gene>
<dbReference type="EMBL" id="ABCS01000044">
    <property type="protein sequence ID" value="EDM77519.1"/>
    <property type="molecule type" value="Genomic_DNA"/>
</dbReference>
<name>A6G997_9BACT</name>
<reference evidence="2 3" key="1">
    <citation type="submission" date="2007-06" db="EMBL/GenBank/DDBJ databases">
        <authorList>
            <person name="Shimkets L."/>
            <person name="Ferriera S."/>
            <person name="Johnson J."/>
            <person name="Kravitz S."/>
            <person name="Beeson K."/>
            <person name="Sutton G."/>
            <person name="Rogers Y.-H."/>
            <person name="Friedman R."/>
            <person name="Frazier M."/>
            <person name="Venter J.C."/>
        </authorList>
    </citation>
    <scope>NUCLEOTIDE SEQUENCE [LARGE SCALE GENOMIC DNA]</scope>
    <source>
        <strain evidence="2 3">SIR-1</strain>
    </source>
</reference>
<feature type="compositionally biased region" description="Acidic residues" evidence="1">
    <location>
        <begin position="35"/>
        <end position="78"/>
    </location>
</feature>
<dbReference type="Proteomes" id="UP000005801">
    <property type="component" value="Unassembled WGS sequence"/>
</dbReference>
<proteinExistence type="predicted"/>
<feature type="region of interest" description="Disordered" evidence="1">
    <location>
        <begin position="1"/>
        <end position="85"/>
    </location>
</feature>
<dbReference type="AlphaFoldDB" id="A6G997"/>
<comment type="caution">
    <text evidence="2">The sequence shown here is derived from an EMBL/GenBank/DDBJ whole genome shotgun (WGS) entry which is preliminary data.</text>
</comment>
<evidence type="ECO:0000313" key="3">
    <source>
        <dbReference type="Proteomes" id="UP000005801"/>
    </source>
</evidence>
<protein>
    <submittedName>
        <fullName evidence="2">Uncharacterized protein</fullName>
    </submittedName>
</protein>
<evidence type="ECO:0000313" key="2">
    <source>
        <dbReference type="EMBL" id="EDM77519.1"/>
    </source>
</evidence>
<organism evidence="2 3">
    <name type="scientific">Plesiocystis pacifica SIR-1</name>
    <dbReference type="NCBI Taxonomy" id="391625"/>
    <lineage>
        <taxon>Bacteria</taxon>
        <taxon>Pseudomonadati</taxon>
        <taxon>Myxococcota</taxon>
        <taxon>Polyangia</taxon>
        <taxon>Nannocystales</taxon>
        <taxon>Nannocystaceae</taxon>
        <taxon>Plesiocystis</taxon>
    </lineage>
</organism>